<feature type="transmembrane region" description="Helical" evidence="6">
    <location>
        <begin position="226"/>
        <end position="245"/>
    </location>
</feature>
<protein>
    <submittedName>
        <fullName evidence="8">Itaconate transport protein</fullName>
    </submittedName>
</protein>
<keyword evidence="4 6" id="KW-0472">Membrane</keyword>
<dbReference type="Proteomes" id="UP000827549">
    <property type="component" value="Chromosome 5"/>
</dbReference>
<evidence type="ECO:0000256" key="3">
    <source>
        <dbReference type="ARBA" id="ARBA00022989"/>
    </source>
</evidence>
<dbReference type="GO" id="GO:0005886">
    <property type="term" value="C:plasma membrane"/>
    <property type="evidence" value="ECO:0007669"/>
    <property type="project" value="TreeGrafter"/>
</dbReference>
<feature type="transmembrane region" description="Helical" evidence="6">
    <location>
        <begin position="164"/>
        <end position="185"/>
    </location>
</feature>
<keyword evidence="9" id="KW-1185">Reference proteome</keyword>
<evidence type="ECO:0000256" key="5">
    <source>
        <dbReference type="SAM" id="MobiDB-lite"/>
    </source>
</evidence>
<reference evidence="8" key="1">
    <citation type="submission" date="2023-10" db="EMBL/GenBank/DDBJ databases">
        <authorList>
            <person name="Noh H."/>
        </authorList>
    </citation>
    <scope>NUCLEOTIDE SEQUENCE</scope>
    <source>
        <strain evidence="8">DUCC4014</strain>
    </source>
</reference>
<comment type="subcellular location">
    <subcellularLocation>
        <location evidence="1">Membrane</location>
        <topology evidence="1">Multi-pass membrane protein</topology>
    </subcellularLocation>
</comment>
<evidence type="ECO:0000256" key="4">
    <source>
        <dbReference type="ARBA" id="ARBA00023136"/>
    </source>
</evidence>
<dbReference type="EMBL" id="CP086718">
    <property type="protein sequence ID" value="WOO83183.1"/>
    <property type="molecule type" value="Genomic_DNA"/>
</dbReference>
<dbReference type="PANTHER" id="PTHR23502:SF5">
    <property type="entry name" value="QUINIDINE RESISTANCE PROTEIN 3"/>
    <property type="match status" value="1"/>
</dbReference>
<evidence type="ECO:0000256" key="2">
    <source>
        <dbReference type="ARBA" id="ARBA00022692"/>
    </source>
</evidence>
<sequence length="502" mass="53067">MLGAPLARLDNKPLVARVDSASAGDVGGKRPPAAPPGTPTGAPVPPNALGGKTDPYAWSSMRKASAACTGNIVLFVVAAASFMVPISSSAYSPIFPSIQRQFDASQGEIALTVSVFVLGVGVFPIFWAVVGELGGRRYPYLVCMLIYAGASFAGARAHNVKSLIGIRIVQAFGASVQALGAGTLADMYRPSERGTKMGIYTTSPLLGSSIGAIIGGGFAQSLGWPSVFYFFGIAGAVIAACLALIPDSYRPSRSLTRQRKAAITRLGLPWRKRYARMFLELSPIGSMWPIVKNPANLMMLAYSGVIFAVLFSLMYTASIHLLQPPYALTELKLGAVLLSLGAGNVLGSALGGRYCDRVLEQQRKEDSDTFNPSGQLKATFCMLPLVAPSVLAYGWMMDKSVHLAGPTMMMFLFGLSSSWVYAGCLTFLVNNNPGRASAAAACNSFFRAAFSFASSEMASPVDNAIGQGWLYTIWAVALLLGSSTVVIAYSSKRFHSSISHGL</sequence>
<evidence type="ECO:0000256" key="1">
    <source>
        <dbReference type="ARBA" id="ARBA00004141"/>
    </source>
</evidence>
<feature type="transmembrane region" description="Helical" evidence="6">
    <location>
        <begin position="109"/>
        <end position="131"/>
    </location>
</feature>
<evidence type="ECO:0000256" key="6">
    <source>
        <dbReference type="SAM" id="Phobius"/>
    </source>
</evidence>
<dbReference type="GeneID" id="87809881"/>
<feature type="transmembrane region" description="Helical" evidence="6">
    <location>
        <begin position="197"/>
        <end position="220"/>
    </location>
</feature>
<keyword evidence="3 6" id="KW-1133">Transmembrane helix</keyword>
<dbReference type="InterPro" id="IPR036259">
    <property type="entry name" value="MFS_trans_sf"/>
</dbReference>
<dbReference type="RefSeq" id="XP_062629209.1">
    <property type="nucleotide sequence ID" value="XM_062773225.1"/>
</dbReference>
<organism evidence="8 9">
    <name type="scientific">Vanrija pseudolonga</name>
    <dbReference type="NCBI Taxonomy" id="143232"/>
    <lineage>
        <taxon>Eukaryota</taxon>
        <taxon>Fungi</taxon>
        <taxon>Dikarya</taxon>
        <taxon>Basidiomycota</taxon>
        <taxon>Agaricomycotina</taxon>
        <taxon>Tremellomycetes</taxon>
        <taxon>Trichosporonales</taxon>
        <taxon>Trichosporonaceae</taxon>
        <taxon>Vanrija</taxon>
    </lineage>
</organism>
<feature type="transmembrane region" description="Helical" evidence="6">
    <location>
        <begin position="408"/>
        <end position="429"/>
    </location>
</feature>
<proteinExistence type="predicted"/>
<dbReference type="AlphaFoldDB" id="A0AAF0YGP5"/>
<feature type="transmembrane region" description="Helical" evidence="6">
    <location>
        <begin position="376"/>
        <end position="396"/>
    </location>
</feature>
<keyword evidence="2 6" id="KW-0812">Transmembrane</keyword>
<dbReference type="PANTHER" id="PTHR23502">
    <property type="entry name" value="MAJOR FACILITATOR SUPERFAMILY"/>
    <property type="match status" value="1"/>
</dbReference>
<dbReference type="Gene3D" id="1.20.1250.20">
    <property type="entry name" value="MFS general substrate transporter like domains"/>
    <property type="match status" value="1"/>
</dbReference>
<dbReference type="PROSITE" id="PS50850">
    <property type="entry name" value="MFS"/>
    <property type="match status" value="1"/>
</dbReference>
<dbReference type="InterPro" id="IPR020846">
    <property type="entry name" value="MFS_dom"/>
</dbReference>
<feature type="region of interest" description="Disordered" evidence="5">
    <location>
        <begin position="20"/>
        <end position="49"/>
    </location>
</feature>
<name>A0AAF0YGP5_9TREE</name>
<feature type="transmembrane region" description="Helical" evidence="6">
    <location>
        <begin position="469"/>
        <end position="489"/>
    </location>
</feature>
<feature type="transmembrane region" description="Helical" evidence="6">
    <location>
        <begin position="436"/>
        <end position="454"/>
    </location>
</feature>
<evidence type="ECO:0000313" key="9">
    <source>
        <dbReference type="Proteomes" id="UP000827549"/>
    </source>
</evidence>
<evidence type="ECO:0000313" key="8">
    <source>
        <dbReference type="EMBL" id="WOO83183.1"/>
    </source>
</evidence>
<feature type="transmembrane region" description="Helical" evidence="6">
    <location>
        <begin position="138"/>
        <end position="158"/>
    </location>
</feature>
<dbReference type="Pfam" id="PF07690">
    <property type="entry name" value="MFS_1"/>
    <property type="match status" value="1"/>
</dbReference>
<feature type="transmembrane region" description="Helical" evidence="6">
    <location>
        <begin position="297"/>
        <end position="321"/>
    </location>
</feature>
<dbReference type="InterPro" id="IPR011701">
    <property type="entry name" value="MFS"/>
</dbReference>
<dbReference type="GO" id="GO:0022857">
    <property type="term" value="F:transmembrane transporter activity"/>
    <property type="evidence" value="ECO:0007669"/>
    <property type="project" value="InterPro"/>
</dbReference>
<evidence type="ECO:0000259" key="7">
    <source>
        <dbReference type="PROSITE" id="PS50850"/>
    </source>
</evidence>
<gene>
    <name evidence="8" type="primary">ITP1_2</name>
    <name evidence="8" type="ORF">LOC62_05G006705</name>
</gene>
<feature type="compositionally biased region" description="Pro residues" evidence="5">
    <location>
        <begin position="32"/>
        <end position="46"/>
    </location>
</feature>
<dbReference type="SUPFAM" id="SSF103473">
    <property type="entry name" value="MFS general substrate transporter"/>
    <property type="match status" value="1"/>
</dbReference>
<feature type="domain" description="Major facilitator superfamily (MFS) profile" evidence="7">
    <location>
        <begin position="73"/>
        <end position="493"/>
    </location>
</feature>
<feature type="transmembrane region" description="Helical" evidence="6">
    <location>
        <begin position="68"/>
        <end position="89"/>
    </location>
</feature>
<feature type="transmembrane region" description="Helical" evidence="6">
    <location>
        <begin position="333"/>
        <end position="355"/>
    </location>
</feature>
<accession>A0AAF0YGP5</accession>